<gene>
    <name evidence="1" type="ORF">EZS28_036329</name>
</gene>
<organism evidence="1 2">
    <name type="scientific">Streblomastix strix</name>
    <dbReference type="NCBI Taxonomy" id="222440"/>
    <lineage>
        <taxon>Eukaryota</taxon>
        <taxon>Metamonada</taxon>
        <taxon>Preaxostyla</taxon>
        <taxon>Oxymonadida</taxon>
        <taxon>Streblomastigidae</taxon>
        <taxon>Streblomastix</taxon>
    </lineage>
</organism>
<proteinExistence type="predicted"/>
<comment type="caution">
    <text evidence="1">The sequence shown here is derived from an EMBL/GenBank/DDBJ whole genome shotgun (WGS) entry which is preliminary data.</text>
</comment>
<dbReference type="EMBL" id="SNRW01017644">
    <property type="protein sequence ID" value="KAA6368145.1"/>
    <property type="molecule type" value="Genomic_DNA"/>
</dbReference>
<evidence type="ECO:0000313" key="2">
    <source>
        <dbReference type="Proteomes" id="UP000324800"/>
    </source>
</evidence>
<accession>A0A5J4UEV3</accession>
<evidence type="ECO:0000313" key="1">
    <source>
        <dbReference type="EMBL" id="KAA6368145.1"/>
    </source>
</evidence>
<protein>
    <submittedName>
        <fullName evidence="1">Uncharacterized protein</fullName>
    </submittedName>
</protein>
<dbReference type="Proteomes" id="UP000324800">
    <property type="component" value="Unassembled WGS sequence"/>
</dbReference>
<name>A0A5J4UEV3_9EUKA</name>
<dbReference type="AlphaFoldDB" id="A0A5J4UEV3"/>
<sequence length="281" mass="32227">MVNYQQFIQSHSPSTYTTSTETTISNQQYFTIQCNPSFGLEVKQKNVNEYKISAGKSTTPNSIQQIEAEYWEYAYIDPVGDDKEVVSWDHTSFDPAKEDERTQCGDQISVHPAVIQKSLYTPEVDQIVNQEIMTRINKRVLTTQLVGIPIYKRLTNTCVIHDFGIVEIQDILINYQLEKYQYPENISIGGRLYRFIDALKLIGADSLITKGTNTFLIDTQAQYILEINITNIMKIRSKEIKFALGKLIMQELQQDIIEEESFSLLKWADPCFAIPKSVQGK</sequence>
<reference evidence="1 2" key="1">
    <citation type="submission" date="2019-03" db="EMBL/GenBank/DDBJ databases">
        <title>Single cell metagenomics reveals metabolic interactions within the superorganism composed of flagellate Streblomastix strix and complex community of Bacteroidetes bacteria on its surface.</title>
        <authorList>
            <person name="Treitli S.C."/>
            <person name="Kolisko M."/>
            <person name="Husnik F."/>
            <person name="Keeling P."/>
            <person name="Hampl V."/>
        </authorList>
    </citation>
    <scope>NUCLEOTIDE SEQUENCE [LARGE SCALE GENOMIC DNA]</scope>
    <source>
        <strain evidence="1">ST1C</strain>
    </source>
</reference>